<proteinExistence type="predicted"/>
<accession>A0A1V4BQ70</accession>
<evidence type="ECO:0000313" key="2">
    <source>
        <dbReference type="Proteomes" id="UP000189835"/>
    </source>
</evidence>
<dbReference type="EMBL" id="MVGR01000005">
    <property type="protein sequence ID" value="OPF16108.1"/>
    <property type="molecule type" value="Genomic_DNA"/>
</dbReference>
<protein>
    <submittedName>
        <fullName evidence="1">Uncharacterized protein</fullName>
    </submittedName>
</protein>
<name>A0A1V4BQ70_MICAE</name>
<sequence>MEILKKTIKMLPIPLFCKFIMKKNRGIKPMYLSTDQIKSLTQRLKNRLGYVPKEAWVINLAIEIEISPKPFFSDGQLVQHYREIEQLHS</sequence>
<dbReference type="AlphaFoldDB" id="A0A1V4BQ70"/>
<comment type="caution">
    <text evidence="1">The sequence shown here is derived from an EMBL/GenBank/DDBJ whole genome shotgun (WGS) entry which is preliminary data.</text>
</comment>
<reference evidence="1 2" key="1">
    <citation type="submission" date="2017-02" db="EMBL/GenBank/DDBJ databases">
        <title>Genome sequence of Microcystis aeruginosa KW.</title>
        <authorList>
            <person name="Oh H.-M."/>
            <person name="Ahn C.-Y."/>
            <person name="Jeong H."/>
            <person name="Srivastava A."/>
            <person name="Lee H.-G."/>
            <person name="Kang S.-R."/>
        </authorList>
    </citation>
    <scope>NUCLEOTIDE SEQUENCE [LARGE SCALE GENOMIC DNA]</scope>
    <source>
        <strain evidence="1 2">KW</strain>
    </source>
</reference>
<gene>
    <name evidence="1" type="ORF">B1L04_27475</name>
</gene>
<organism evidence="1 2">
    <name type="scientific">Microcystis aeruginosa KW</name>
    <dbReference type="NCBI Taxonomy" id="1960155"/>
    <lineage>
        <taxon>Bacteria</taxon>
        <taxon>Bacillati</taxon>
        <taxon>Cyanobacteriota</taxon>
        <taxon>Cyanophyceae</taxon>
        <taxon>Oscillatoriophycideae</taxon>
        <taxon>Chroococcales</taxon>
        <taxon>Microcystaceae</taxon>
        <taxon>Microcystis</taxon>
    </lineage>
</organism>
<evidence type="ECO:0000313" key="1">
    <source>
        <dbReference type="EMBL" id="OPF16108.1"/>
    </source>
</evidence>
<dbReference type="Proteomes" id="UP000189835">
    <property type="component" value="Unassembled WGS sequence"/>
</dbReference>